<dbReference type="EMBL" id="KF602048">
    <property type="protein sequence ID" value="AHE38953.1"/>
    <property type="molecule type" value="Genomic_DNA"/>
</dbReference>
<proteinExistence type="predicted"/>
<feature type="transmembrane region" description="Helical" evidence="1">
    <location>
        <begin position="138"/>
        <end position="161"/>
    </location>
</feature>
<dbReference type="RefSeq" id="WP_024126334.1">
    <property type="nucleotide sequence ID" value="NC_023283.1"/>
</dbReference>
<organism evidence="2">
    <name type="scientific">Streptomyces sp. FR1</name>
    <dbReference type="NCBI Taxonomy" id="349971"/>
    <lineage>
        <taxon>Bacteria</taxon>
        <taxon>Bacillati</taxon>
        <taxon>Actinomycetota</taxon>
        <taxon>Actinomycetes</taxon>
        <taxon>Kitasatosporales</taxon>
        <taxon>Streptomycetaceae</taxon>
        <taxon>Streptomyces</taxon>
    </lineage>
</organism>
<feature type="transmembrane region" description="Helical" evidence="1">
    <location>
        <begin position="209"/>
        <end position="233"/>
    </location>
</feature>
<keyword evidence="1" id="KW-0472">Membrane</keyword>
<reference evidence="2" key="1">
    <citation type="submission" date="2013-09" db="EMBL/GenBank/DDBJ databases">
        <title>Complete nucleotide sequence of Streptomyces linear plasmid pFRL3.</title>
        <authorList>
            <person name="Chen Z."/>
            <person name="Fang P."/>
            <person name="Qin Z."/>
        </authorList>
    </citation>
    <scope>NUCLEOTIDE SEQUENCE</scope>
    <source>
        <plasmid evidence="2">pFRL3</plasmid>
    </source>
</reference>
<geneLocation type="plasmid" evidence="2">
    <name>pFRL3</name>
</geneLocation>
<feature type="transmembrane region" description="Helical" evidence="1">
    <location>
        <begin position="100"/>
        <end position="118"/>
    </location>
</feature>
<feature type="transmembrane region" description="Helical" evidence="1">
    <location>
        <begin position="173"/>
        <end position="189"/>
    </location>
</feature>
<feature type="transmembrane region" description="Helical" evidence="1">
    <location>
        <begin position="64"/>
        <end position="88"/>
    </location>
</feature>
<evidence type="ECO:0000256" key="1">
    <source>
        <dbReference type="SAM" id="Phobius"/>
    </source>
</evidence>
<sequence>MTSLLSLLGRGALAGGAAGVVSGGFSWLLAEPVLDKAVRLEAAREEVSGGPAAAEVFTRPTQHVGLLVAAVLTGAAIGVIFAVVYAILHRRDPDAEPWRRSLMLAGAGFTGVWLLPFLRYPANPPGVGDPGTIDSRVSAWLAAIGIGVIAVALAWRVHGWLAERGRSAPQRQLAVTVIVLAALASLFALPDNPDAVTAPATLVWDFRVLSAASMGLLWAGLAVGFGLLGVRAARPRTAPSRRGVERSELRPSAI</sequence>
<dbReference type="InterPro" id="IPR012666">
    <property type="entry name" value="CbtA_put"/>
</dbReference>
<dbReference type="Pfam" id="PF09490">
    <property type="entry name" value="CbtA"/>
    <property type="match status" value="1"/>
</dbReference>
<keyword evidence="2" id="KW-0614">Plasmid</keyword>
<name>V9Z4A6_9ACTN</name>
<keyword evidence="1" id="KW-0812">Transmembrane</keyword>
<keyword evidence="1" id="KW-1133">Transmembrane helix</keyword>
<accession>V9Z4A6</accession>
<protein>
    <submittedName>
        <fullName evidence="2">Uncharacterized protein</fullName>
    </submittedName>
</protein>
<gene>
    <name evidence="2" type="ORF">pFRL3_176</name>
</gene>
<dbReference type="AlphaFoldDB" id="V9Z4A6"/>
<evidence type="ECO:0000313" key="2">
    <source>
        <dbReference type="EMBL" id="AHE38953.1"/>
    </source>
</evidence>